<dbReference type="PANTHER" id="PTHR43725">
    <property type="entry name" value="UDP-GLUCOSE 4-EPIMERASE"/>
    <property type="match status" value="1"/>
</dbReference>
<dbReference type="GO" id="GO:0006012">
    <property type="term" value="P:galactose metabolic process"/>
    <property type="evidence" value="ECO:0007669"/>
    <property type="project" value="InterPro"/>
</dbReference>
<feature type="compositionally biased region" description="Low complexity" evidence="8">
    <location>
        <begin position="403"/>
        <end position="419"/>
    </location>
</feature>
<comment type="caution">
    <text evidence="10">The sequence shown here is derived from an EMBL/GenBank/DDBJ whole genome shotgun (WGS) entry which is preliminary data.</text>
</comment>
<feature type="compositionally biased region" description="Basic residues" evidence="8">
    <location>
        <begin position="921"/>
        <end position="932"/>
    </location>
</feature>
<dbReference type="PANTHER" id="PTHR43725:SF53">
    <property type="entry name" value="UDP-ARABINOSE 4-EPIMERASE 1"/>
    <property type="match status" value="1"/>
</dbReference>
<dbReference type="InterPro" id="IPR037141">
    <property type="entry name" value="NDT80_DNA-bd_dom_sf"/>
</dbReference>
<evidence type="ECO:0000256" key="2">
    <source>
        <dbReference type="ARBA" id="ARBA00007637"/>
    </source>
</evidence>
<dbReference type="OrthoDB" id="9402762at2759"/>
<keyword evidence="6" id="KW-0119">Carbohydrate metabolism</keyword>
<sequence>MNLLSVHDRSSYVEALDNISKGRLFTDFASFTFASLSSNFNETGHAESAPPNIPLERGDIRNSAFLNDVFTKHKPDAVIHLCASIEAGESVNDPLSFWDNNVYGTQKLLEAMRDHGCKYFVFSSTAALFGLPKRVPIESDDPIAPVNPYGDTKYAVELMLRNSDVAHGIKSVCLRYFNACGADASGEIGEVHQPESHLIPILLQVALGQREKAYLFGDDYPTPDGTCIRDYIHVTDLASAHIKAVDFLVKSNTSDRFNLGSGQGFSVKEIVEAVRKVTGHPLPIEIKPRRAGDPPVLIAASGKAEEILGWKRTYTNAKRPTQMTLEEHMYSREVGNGSSGYEAGDLKLPPLEQLQNPKRPQRAAVKNRLPIVEDPSDVDELDDEQPAAQDKPNDAVYPPQSDYNQGYNMYYNNNRGPYGSLPPPPRQQQYSPPMNVPGYPVEPPIVPHREQQQHQQQPVYPLDAPGTPTSSDDGPTTSNTKARPSNSASRGSRRAISSDGGPFFKATRQVRVLETMERDEQFGIKIQPWIDKGFFMADGDWTCYRRNYFQVSTSWTGSTLISGKSLDLPCLVYDANNPAEIIRTITSFHIGLIARSATTGRDIELVQHTAKRDKGPQTIPLPRQCNPTKPGASAIVQAFERLQFKQATANNGRRRATQQYHVLVVQLHGRTADGMDLIVAESESANLVVRGRAPGHYQAQENRHSGENSRAASPTSDGDDEQDLHDHGGNSSSTVGAPSTMPYQSSFPQHEQLQQPQMPQHQVHHQQQQQQGPTQPNVGYATQPFYSYPPSSYGVPPEGDWNHRGQPDLGGIHHSRYPDHFGAPPYYSEPPQRGPPTYRYPPPEQPMALSHLPPQQHMGRNSMDGSRKRSMSGRDDEEEAEFDDYPQHTAAAHHDTGADEDDGESGEEEYQDEDDEDFGSRRKPAKKSRTRR</sequence>
<evidence type="ECO:0000256" key="4">
    <source>
        <dbReference type="ARBA" id="ARBA00023125"/>
    </source>
</evidence>
<dbReference type="GeneID" id="42002583"/>
<dbReference type="InterPro" id="IPR024061">
    <property type="entry name" value="NDT80_DNA-bd_dom"/>
</dbReference>
<dbReference type="Gene3D" id="2.60.40.1390">
    <property type="entry name" value="NDT80 DNA-binding domain"/>
    <property type="match status" value="2"/>
</dbReference>
<dbReference type="RefSeq" id="XP_031026728.1">
    <property type="nucleotide sequence ID" value="XM_031167286.1"/>
</dbReference>
<evidence type="ECO:0000256" key="7">
    <source>
        <dbReference type="PROSITE-ProRule" id="PRU00850"/>
    </source>
</evidence>
<dbReference type="InterPro" id="IPR036291">
    <property type="entry name" value="NAD(P)-bd_dom_sf"/>
</dbReference>
<dbReference type="Pfam" id="PF05224">
    <property type="entry name" value="NDT80_PhoG"/>
    <property type="match status" value="1"/>
</dbReference>
<dbReference type="GO" id="GO:0003978">
    <property type="term" value="F:UDP-glucose 4-epimerase activity"/>
    <property type="evidence" value="ECO:0007669"/>
    <property type="project" value="InterPro"/>
</dbReference>
<evidence type="ECO:0000313" key="10">
    <source>
        <dbReference type="EMBL" id="TPX36514.1"/>
    </source>
</evidence>
<feature type="region of interest" description="Disordered" evidence="8">
    <location>
        <begin position="697"/>
        <end position="932"/>
    </location>
</feature>
<feature type="compositionally biased region" description="Acidic residues" evidence="8">
    <location>
        <begin position="898"/>
        <end position="917"/>
    </location>
</feature>
<evidence type="ECO:0000256" key="8">
    <source>
        <dbReference type="SAM" id="MobiDB-lite"/>
    </source>
</evidence>
<proteinExistence type="inferred from homology"/>
<dbReference type="GO" id="GO:0003677">
    <property type="term" value="F:DNA binding"/>
    <property type="evidence" value="ECO:0007669"/>
    <property type="project" value="UniProtKB-KW"/>
</dbReference>
<feature type="DNA-binding region" description="NDT80" evidence="7">
    <location>
        <begin position="464"/>
        <end position="701"/>
    </location>
</feature>
<keyword evidence="5" id="KW-0413">Isomerase</keyword>
<feature type="compositionally biased region" description="Pro residues" evidence="8">
    <location>
        <begin position="832"/>
        <end position="845"/>
    </location>
</feature>
<accession>A0A507CF23</accession>
<dbReference type="SUPFAM" id="SSF49417">
    <property type="entry name" value="p53-like transcription factors"/>
    <property type="match status" value="1"/>
</dbReference>
<dbReference type="InterPro" id="IPR005886">
    <property type="entry name" value="UDP_G4E"/>
</dbReference>
<comment type="similarity">
    <text evidence="2">Belongs to the NAD(P)-dependent epimerase/dehydratase family.</text>
</comment>
<dbReference type="GO" id="GO:0003700">
    <property type="term" value="F:DNA-binding transcription factor activity"/>
    <property type="evidence" value="ECO:0007669"/>
    <property type="project" value="UniProtKB-UniRule"/>
</dbReference>
<comment type="cofactor">
    <cofactor evidence="1">
        <name>NAD(+)</name>
        <dbReference type="ChEBI" id="CHEBI:57540"/>
    </cofactor>
</comment>
<feature type="compositionally biased region" description="Polar residues" evidence="8">
    <location>
        <begin position="729"/>
        <end position="747"/>
    </location>
</feature>
<dbReference type="Pfam" id="PF16363">
    <property type="entry name" value="GDP_Man_Dehyd"/>
    <property type="match status" value="1"/>
</dbReference>
<dbReference type="CDD" id="cd05247">
    <property type="entry name" value="UDP_G4E_1_SDR_e"/>
    <property type="match status" value="1"/>
</dbReference>
<evidence type="ECO:0000256" key="3">
    <source>
        <dbReference type="ARBA" id="ARBA00023027"/>
    </source>
</evidence>
<keyword evidence="11" id="KW-1185">Reference proteome</keyword>
<gene>
    <name evidence="10" type="primary">GAL10</name>
    <name evidence="10" type="ORF">SmJEL517_g01358</name>
</gene>
<evidence type="ECO:0000259" key="9">
    <source>
        <dbReference type="PROSITE" id="PS51517"/>
    </source>
</evidence>
<reference evidence="10 11" key="1">
    <citation type="journal article" date="2019" name="Sci. Rep.">
        <title>Comparative genomics of chytrid fungi reveal insights into the obligate biotrophic and pathogenic lifestyle of Synchytrium endobioticum.</title>
        <authorList>
            <person name="van de Vossenberg B.T.L.H."/>
            <person name="Warris S."/>
            <person name="Nguyen H.D.T."/>
            <person name="van Gent-Pelzer M.P.E."/>
            <person name="Joly D.L."/>
            <person name="van de Geest H.C."/>
            <person name="Bonants P.J.M."/>
            <person name="Smith D.S."/>
            <person name="Levesque C.A."/>
            <person name="van der Lee T.A.J."/>
        </authorList>
    </citation>
    <scope>NUCLEOTIDE SEQUENCE [LARGE SCALE GENOMIC DNA]</scope>
    <source>
        <strain evidence="10 11">JEL517</strain>
    </source>
</reference>
<dbReference type="EMBL" id="QEAO01000004">
    <property type="protein sequence ID" value="TPX36514.1"/>
    <property type="molecule type" value="Genomic_DNA"/>
</dbReference>
<evidence type="ECO:0000256" key="5">
    <source>
        <dbReference type="ARBA" id="ARBA00023235"/>
    </source>
</evidence>
<protein>
    <submittedName>
        <fullName evidence="10">UDP-glucose 4-epimerase</fullName>
    </submittedName>
</protein>
<dbReference type="InterPro" id="IPR008967">
    <property type="entry name" value="p53-like_TF_DNA-bd_sf"/>
</dbReference>
<evidence type="ECO:0000313" key="11">
    <source>
        <dbReference type="Proteomes" id="UP000319731"/>
    </source>
</evidence>
<feature type="compositionally biased region" description="Acidic residues" evidence="8">
    <location>
        <begin position="875"/>
        <end position="884"/>
    </location>
</feature>
<dbReference type="STRING" id="1806994.A0A507CF23"/>
<dbReference type="AlphaFoldDB" id="A0A507CF23"/>
<feature type="compositionally biased region" description="Low complexity" evidence="8">
    <location>
        <begin position="784"/>
        <end position="797"/>
    </location>
</feature>
<feature type="compositionally biased region" description="Acidic residues" evidence="8">
    <location>
        <begin position="374"/>
        <end position="385"/>
    </location>
</feature>
<feature type="compositionally biased region" description="Low complexity" evidence="8">
    <location>
        <begin position="465"/>
        <end position="501"/>
    </location>
</feature>
<dbReference type="Proteomes" id="UP000319731">
    <property type="component" value="Unassembled WGS sequence"/>
</dbReference>
<feature type="domain" description="NDT80" evidence="9">
    <location>
        <begin position="464"/>
        <end position="701"/>
    </location>
</feature>
<dbReference type="SUPFAM" id="SSF51735">
    <property type="entry name" value="NAD(P)-binding Rossmann-fold domains"/>
    <property type="match status" value="1"/>
</dbReference>
<evidence type="ECO:0000256" key="6">
    <source>
        <dbReference type="ARBA" id="ARBA00023277"/>
    </source>
</evidence>
<name>A0A507CF23_9FUNG</name>
<dbReference type="PROSITE" id="PS51517">
    <property type="entry name" value="NDT80"/>
    <property type="match status" value="1"/>
</dbReference>
<feature type="region of interest" description="Disordered" evidence="8">
    <location>
        <begin position="334"/>
        <end position="501"/>
    </location>
</feature>
<keyword evidence="4 7" id="KW-0238">DNA-binding</keyword>
<keyword evidence="3" id="KW-0520">NAD</keyword>
<dbReference type="NCBIfam" id="TIGR01179">
    <property type="entry name" value="galE"/>
    <property type="match status" value="1"/>
</dbReference>
<organism evidence="10 11">
    <name type="scientific">Synchytrium microbalum</name>
    <dbReference type="NCBI Taxonomy" id="1806994"/>
    <lineage>
        <taxon>Eukaryota</taxon>
        <taxon>Fungi</taxon>
        <taxon>Fungi incertae sedis</taxon>
        <taxon>Chytridiomycota</taxon>
        <taxon>Chytridiomycota incertae sedis</taxon>
        <taxon>Chytridiomycetes</taxon>
        <taxon>Synchytriales</taxon>
        <taxon>Synchytriaceae</taxon>
        <taxon>Synchytrium</taxon>
    </lineage>
</organism>
<feature type="compositionally biased region" description="Low complexity" evidence="8">
    <location>
        <begin position="748"/>
        <end position="776"/>
    </location>
</feature>
<evidence type="ECO:0000256" key="1">
    <source>
        <dbReference type="ARBA" id="ARBA00001911"/>
    </source>
</evidence>
<dbReference type="InterPro" id="IPR016040">
    <property type="entry name" value="NAD(P)-bd_dom"/>
</dbReference>
<dbReference type="Gene3D" id="3.40.50.720">
    <property type="entry name" value="NAD(P)-binding Rossmann-like Domain"/>
    <property type="match status" value="1"/>
</dbReference>
<dbReference type="Gene3D" id="3.90.25.10">
    <property type="entry name" value="UDP-galactose 4-epimerase, domain 1"/>
    <property type="match status" value="1"/>
</dbReference>